<feature type="chain" id="PRO_5045298762" evidence="1">
    <location>
        <begin position="21"/>
        <end position="466"/>
    </location>
</feature>
<accession>A0ABW0CNI0</accession>
<dbReference type="Gene3D" id="3.40.190.10">
    <property type="entry name" value="Periplasmic binding protein-like II"/>
    <property type="match status" value="2"/>
</dbReference>
<dbReference type="PROSITE" id="PS51257">
    <property type="entry name" value="PROKAR_LIPOPROTEIN"/>
    <property type="match status" value="1"/>
</dbReference>
<dbReference type="PANTHER" id="PTHR43649:SF12">
    <property type="entry name" value="DIACETYLCHITOBIOSE BINDING PROTEIN DASA"/>
    <property type="match status" value="1"/>
</dbReference>
<dbReference type="Proteomes" id="UP001596263">
    <property type="component" value="Unassembled WGS sequence"/>
</dbReference>
<reference evidence="3" key="1">
    <citation type="journal article" date="2019" name="Int. J. Syst. Evol. Microbiol.">
        <title>The Global Catalogue of Microorganisms (GCM) 10K type strain sequencing project: providing services to taxonomists for standard genome sequencing and annotation.</title>
        <authorList>
            <consortium name="The Broad Institute Genomics Platform"/>
            <consortium name="The Broad Institute Genome Sequencing Center for Infectious Disease"/>
            <person name="Wu L."/>
            <person name="Ma J."/>
        </authorList>
    </citation>
    <scope>NUCLEOTIDE SEQUENCE [LARGE SCALE GENOMIC DNA]</scope>
    <source>
        <strain evidence="3">KCTC 42586</strain>
    </source>
</reference>
<dbReference type="InterPro" id="IPR050490">
    <property type="entry name" value="Bact_solute-bd_prot1"/>
</dbReference>
<evidence type="ECO:0000313" key="2">
    <source>
        <dbReference type="EMBL" id="MFC5217414.1"/>
    </source>
</evidence>
<sequence length="466" mass="51434">MNGLRIFAAGVLLVSSVLGAAACDGGGDSDGDGDGKGRSATTITVAAVDFTRDLERLVGDFRRTHPHIRVKFEFLPESVLRNRLSKDIADEDGRYDVVSIGPWEAPIWASRGWLTRLDELAGRGDYDVQDFIPVVRSALSYRNGLYAVPYYGESSFLMYRKDLVARAGLRVPRRPTWWQVAELAGKLDDPRHGVAGICLRGGPFWLDLMPLNTVILTFGGRWFDEEWNPRLTSPETKRAVRFYVDLVRRFGEPRAFEAGPARCQAAMQEGRVALMYDSTSFAGRIEDPQRSEVAGKVGYAPAPVVRTDGSGWFWTWALAIPVTSGQPEAAWEFVSWATSRRYVKLYGERLGWVGAPPGSRLSTYRLPEYRRAARAFLQPTLDAINAVNLTRPGLHRQPWRGTPYVGIPEYAGLGGRVAEQISAAIAGRQSVDEALAKAQIFANDVVDGGGYREGSGVRPVSRRPAP</sequence>
<comment type="caution">
    <text evidence="2">The sequence shown here is derived from an EMBL/GenBank/DDBJ whole genome shotgun (WGS) entry which is preliminary data.</text>
</comment>
<name>A0ABW0CNI0_STRCD</name>
<dbReference type="InterPro" id="IPR006059">
    <property type="entry name" value="SBP"/>
</dbReference>
<evidence type="ECO:0000313" key="3">
    <source>
        <dbReference type="Proteomes" id="UP001596263"/>
    </source>
</evidence>
<keyword evidence="3" id="KW-1185">Reference proteome</keyword>
<dbReference type="Pfam" id="PF01547">
    <property type="entry name" value="SBP_bac_1"/>
    <property type="match status" value="1"/>
</dbReference>
<feature type="signal peptide" evidence="1">
    <location>
        <begin position="1"/>
        <end position="20"/>
    </location>
</feature>
<keyword evidence="1" id="KW-0732">Signal</keyword>
<gene>
    <name evidence="2" type="ORF">ACFPQ9_26610</name>
</gene>
<dbReference type="EMBL" id="JBHSKM010000019">
    <property type="protein sequence ID" value="MFC5217414.1"/>
    <property type="molecule type" value="Genomic_DNA"/>
</dbReference>
<proteinExistence type="predicted"/>
<dbReference type="CDD" id="cd13585">
    <property type="entry name" value="PBP2_TMBP_like"/>
    <property type="match status" value="1"/>
</dbReference>
<organism evidence="2 3">
    <name type="scientific">Streptomyces coerulescens</name>
    <dbReference type="NCBI Taxonomy" id="29304"/>
    <lineage>
        <taxon>Bacteria</taxon>
        <taxon>Bacillati</taxon>
        <taxon>Actinomycetota</taxon>
        <taxon>Actinomycetes</taxon>
        <taxon>Kitasatosporales</taxon>
        <taxon>Streptomycetaceae</taxon>
        <taxon>Streptomyces</taxon>
    </lineage>
</organism>
<evidence type="ECO:0000256" key="1">
    <source>
        <dbReference type="SAM" id="SignalP"/>
    </source>
</evidence>
<dbReference type="SUPFAM" id="SSF53850">
    <property type="entry name" value="Periplasmic binding protein-like II"/>
    <property type="match status" value="1"/>
</dbReference>
<dbReference type="PANTHER" id="PTHR43649">
    <property type="entry name" value="ARABINOSE-BINDING PROTEIN-RELATED"/>
    <property type="match status" value="1"/>
</dbReference>
<protein>
    <submittedName>
        <fullName evidence="2">ABC transporter substrate-binding protein</fullName>
    </submittedName>
</protein>